<evidence type="ECO:0000313" key="7">
    <source>
        <dbReference type="Proteomes" id="UP001634747"/>
    </source>
</evidence>
<comment type="function">
    <text evidence="3">Lytic transglycosylase with a strong preference for naked glycan strands that lack stem peptides.</text>
</comment>
<dbReference type="InterPro" id="IPR036908">
    <property type="entry name" value="RlpA-like_sf"/>
</dbReference>
<protein>
    <recommendedName>
        <fullName evidence="3">Probable endolytic peptidoglycan transglycosylase RlpA</fullName>
        <ecNumber evidence="3">4.2.2.-</ecNumber>
    </recommendedName>
</protein>
<dbReference type="PANTHER" id="PTHR34183:SF1">
    <property type="entry name" value="ENDOLYTIC PEPTIDOGLYCAN TRANSGLYCOSYLASE RLPA"/>
    <property type="match status" value="1"/>
</dbReference>
<feature type="domain" description="RlpA-like protein double-psi beta-barrel" evidence="5">
    <location>
        <begin position="143"/>
        <end position="229"/>
    </location>
</feature>
<keyword evidence="7" id="KW-1185">Reference proteome</keyword>
<dbReference type="Proteomes" id="UP001634747">
    <property type="component" value="Unassembled WGS sequence"/>
</dbReference>
<organism evidence="6 7">
    <name type="scientific">Terriglobus aquaticus</name>
    <dbReference type="NCBI Taxonomy" id="940139"/>
    <lineage>
        <taxon>Bacteria</taxon>
        <taxon>Pseudomonadati</taxon>
        <taxon>Acidobacteriota</taxon>
        <taxon>Terriglobia</taxon>
        <taxon>Terriglobales</taxon>
        <taxon>Acidobacteriaceae</taxon>
        <taxon>Terriglobus</taxon>
    </lineage>
</organism>
<comment type="similarity">
    <text evidence="3 4">Belongs to the RlpA family.</text>
</comment>
<accession>A0ABW9KHS2</accession>
<gene>
    <name evidence="3" type="primary">rlpA</name>
    <name evidence="6" type="ORF">ACK2TP_00345</name>
</gene>
<sequence>MISNRTGKDPVTAPKHTSISRFLHRPAFHLRAALRLLGRRRFLTTALLAGSATAAAAISLTTANHSETPAPLAAPPVALTHVPTAAQAIASASVNKKHNRFVEALHLNKLGDQFGDLHPIRSIERPLTALGKPLAALANPLRGIATWYGSVLHGHTTASGEIFDEHELTAAHKTLPLGTVVRVTDLHSRRSVVVRINDRGTLAPGRIIDLSSAAAEQLGILRAGTANVKLEVLRSPDQG</sequence>
<keyword evidence="2 3" id="KW-0961">Cell wall biogenesis/degradation</keyword>
<evidence type="ECO:0000259" key="5">
    <source>
        <dbReference type="Pfam" id="PF03330"/>
    </source>
</evidence>
<dbReference type="InterPro" id="IPR012997">
    <property type="entry name" value="RplA"/>
</dbReference>
<dbReference type="PANTHER" id="PTHR34183">
    <property type="entry name" value="ENDOLYTIC PEPTIDOGLYCAN TRANSGLYCOSYLASE RLPA"/>
    <property type="match status" value="1"/>
</dbReference>
<evidence type="ECO:0000313" key="6">
    <source>
        <dbReference type="EMBL" id="MFN2974199.1"/>
    </source>
</evidence>
<proteinExistence type="inferred from homology"/>
<dbReference type="Pfam" id="PF03330">
    <property type="entry name" value="DPBB_1"/>
    <property type="match status" value="1"/>
</dbReference>
<evidence type="ECO:0000256" key="3">
    <source>
        <dbReference type="HAMAP-Rule" id="MF_02071"/>
    </source>
</evidence>
<comment type="caution">
    <text evidence="6">The sequence shown here is derived from an EMBL/GenBank/DDBJ whole genome shotgun (WGS) entry which is preliminary data.</text>
</comment>
<dbReference type="NCBIfam" id="TIGR00413">
    <property type="entry name" value="rlpA"/>
    <property type="match status" value="1"/>
</dbReference>
<dbReference type="EC" id="4.2.2.-" evidence="3"/>
<evidence type="ECO:0000256" key="4">
    <source>
        <dbReference type="RuleBase" id="RU003495"/>
    </source>
</evidence>
<evidence type="ECO:0000256" key="1">
    <source>
        <dbReference type="ARBA" id="ARBA00023239"/>
    </source>
</evidence>
<dbReference type="Gene3D" id="2.40.40.10">
    <property type="entry name" value="RlpA-like domain"/>
    <property type="match status" value="1"/>
</dbReference>
<evidence type="ECO:0000256" key="2">
    <source>
        <dbReference type="ARBA" id="ARBA00023316"/>
    </source>
</evidence>
<name>A0ABW9KHS2_9BACT</name>
<keyword evidence="1 3" id="KW-0456">Lyase</keyword>
<dbReference type="SUPFAM" id="SSF50685">
    <property type="entry name" value="Barwin-like endoglucanases"/>
    <property type="match status" value="1"/>
</dbReference>
<dbReference type="HAMAP" id="MF_02071">
    <property type="entry name" value="RlpA"/>
    <property type="match status" value="1"/>
</dbReference>
<dbReference type="InterPro" id="IPR034718">
    <property type="entry name" value="RlpA"/>
</dbReference>
<dbReference type="RefSeq" id="WP_263414229.1">
    <property type="nucleotide sequence ID" value="NZ_BAABBH010000001.1"/>
</dbReference>
<dbReference type="InterPro" id="IPR009009">
    <property type="entry name" value="RlpA-like_DPBB"/>
</dbReference>
<dbReference type="CDD" id="cd22268">
    <property type="entry name" value="DPBB_RlpA-like"/>
    <property type="match status" value="1"/>
</dbReference>
<reference evidence="6 7" key="1">
    <citation type="submission" date="2024-12" db="EMBL/GenBank/DDBJ databases">
        <authorList>
            <person name="Lee Y."/>
        </authorList>
    </citation>
    <scope>NUCLEOTIDE SEQUENCE [LARGE SCALE GENOMIC DNA]</scope>
    <source>
        <strain evidence="6 7">03SUJ4</strain>
    </source>
</reference>
<dbReference type="EMBL" id="JBJYXY010000001">
    <property type="protein sequence ID" value="MFN2974199.1"/>
    <property type="molecule type" value="Genomic_DNA"/>
</dbReference>